<dbReference type="AlphaFoldDB" id="A0A8B6GJC2"/>
<evidence type="ECO:0000313" key="5">
    <source>
        <dbReference type="EMBL" id="VDI64980.1"/>
    </source>
</evidence>
<dbReference type="InterPro" id="IPR050822">
    <property type="entry name" value="Cerebellin_Synaptic_Org"/>
</dbReference>
<name>A0A8B6GJC2_MYTGA</name>
<comment type="subcellular location">
    <subcellularLocation>
        <location evidence="1">Secreted</location>
    </subcellularLocation>
</comment>
<comment type="caution">
    <text evidence="5">The sequence shown here is derived from an EMBL/GenBank/DDBJ whole genome shotgun (WGS) entry which is preliminary data.</text>
</comment>
<dbReference type="InterPro" id="IPR001073">
    <property type="entry name" value="C1q_dom"/>
</dbReference>
<reference evidence="5" key="1">
    <citation type="submission" date="2018-11" db="EMBL/GenBank/DDBJ databases">
        <authorList>
            <person name="Alioto T."/>
            <person name="Alioto T."/>
        </authorList>
    </citation>
    <scope>NUCLEOTIDE SEQUENCE</scope>
</reference>
<keyword evidence="3" id="KW-0732">Signal</keyword>
<dbReference type="Pfam" id="PF00386">
    <property type="entry name" value="C1q"/>
    <property type="match status" value="1"/>
</dbReference>
<dbReference type="Gene3D" id="2.60.120.40">
    <property type="match status" value="1"/>
</dbReference>
<protein>
    <recommendedName>
        <fullName evidence="4">C1q domain-containing protein</fullName>
    </recommendedName>
</protein>
<evidence type="ECO:0000259" key="4">
    <source>
        <dbReference type="PROSITE" id="PS50871"/>
    </source>
</evidence>
<proteinExistence type="predicted"/>
<sequence length="224" mass="25123">MAVRGYDLQTLWDQMEANEKITTNEISRLTREVTTLRSNENRQMAEISYLRTEVNNLKLWKGTIEKLSEPQNRFERLLLPNYHPDAGVAFSAYKSSSFNAASFGRHRELVYDKTECNVGNGYSTFTGTFTATISGTYAFTWTTCAGSDSGAIGIELVINNMVHGLLWTDSQTPGDEECSTGFIIRTLNAADAVFTRSQNNSAGHFGTIRSDEFMRTTFSGWLLF</sequence>
<dbReference type="Proteomes" id="UP000596742">
    <property type="component" value="Unassembled WGS sequence"/>
</dbReference>
<evidence type="ECO:0000256" key="3">
    <source>
        <dbReference type="ARBA" id="ARBA00022729"/>
    </source>
</evidence>
<dbReference type="SUPFAM" id="SSF49842">
    <property type="entry name" value="TNF-like"/>
    <property type="match status" value="1"/>
</dbReference>
<keyword evidence="6" id="KW-1185">Reference proteome</keyword>
<evidence type="ECO:0000256" key="1">
    <source>
        <dbReference type="ARBA" id="ARBA00004613"/>
    </source>
</evidence>
<dbReference type="PROSITE" id="PS50871">
    <property type="entry name" value="C1Q"/>
    <property type="match status" value="1"/>
</dbReference>
<dbReference type="GO" id="GO:0005576">
    <property type="term" value="C:extracellular region"/>
    <property type="evidence" value="ECO:0007669"/>
    <property type="project" value="UniProtKB-SubCell"/>
</dbReference>
<keyword evidence="2" id="KW-0964">Secreted</keyword>
<dbReference type="OrthoDB" id="6076144at2759"/>
<evidence type="ECO:0000313" key="6">
    <source>
        <dbReference type="Proteomes" id="UP000596742"/>
    </source>
</evidence>
<feature type="domain" description="C1q" evidence="4">
    <location>
        <begin position="83"/>
        <end position="224"/>
    </location>
</feature>
<evidence type="ECO:0000256" key="2">
    <source>
        <dbReference type="ARBA" id="ARBA00022525"/>
    </source>
</evidence>
<dbReference type="EMBL" id="UYJE01008580">
    <property type="protein sequence ID" value="VDI64980.1"/>
    <property type="molecule type" value="Genomic_DNA"/>
</dbReference>
<dbReference type="InterPro" id="IPR008983">
    <property type="entry name" value="Tumour_necrosis_fac-like_dom"/>
</dbReference>
<dbReference type="SMART" id="SM00110">
    <property type="entry name" value="C1Q"/>
    <property type="match status" value="1"/>
</dbReference>
<organism evidence="5 6">
    <name type="scientific">Mytilus galloprovincialis</name>
    <name type="common">Mediterranean mussel</name>
    <dbReference type="NCBI Taxonomy" id="29158"/>
    <lineage>
        <taxon>Eukaryota</taxon>
        <taxon>Metazoa</taxon>
        <taxon>Spiralia</taxon>
        <taxon>Lophotrochozoa</taxon>
        <taxon>Mollusca</taxon>
        <taxon>Bivalvia</taxon>
        <taxon>Autobranchia</taxon>
        <taxon>Pteriomorphia</taxon>
        <taxon>Mytilida</taxon>
        <taxon>Mytiloidea</taxon>
        <taxon>Mytilidae</taxon>
        <taxon>Mytilinae</taxon>
        <taxon>Mytilus</taxon>
    </lineage>
</organism>
<dbReference type="PANTHER" id="PTHR22923">
    <property type="entry name" value="CEREBELLIN-RELATED"/>
    <property type="match status" value="1"/>
</dbReference>
<gene>
    <name evidence="5" type="ORF">MGAL_10B042814</name>
</gene>
<accession>A0A8B6GJC2</accession>
<dbReference type="PANTHER" id="PTHR22923:SF116">
    <property type="entry name" value="C1Q DOMAIN-CONTAINING PROTEIN"/>
    <property type="match status" value="1"/>
</dbReference>